<reference evidence="1 2" key="1">
    <citation type="journal article" date="2016" name="Mol. Biol. Evol.">
        <title>Comparative Genomics of Early-Diverging Mushroom-Forming Fungi Provides Insights into the Origins of Lignocellulose Decay Capabilities.</title>
        <authorList>
            <person name="Nagy L.G."/>
            <person name="Riley R."/>
            <person name="Tritt A."/>
            <person name="Adam C."/>
            <person name="Daum C."/>
            <person name="Floudas D."/>
            <person name="Sun H."/>
            <person name="Yadav J.S."/>
            <person name="Pangilinan J."/>
            <person name="Larsson K.H."/>
            <person name="Matsuura K."/>
            <person name="Barry K."/>
            <person name="Labutti K."/>
            <person name="Kuo R."/>
            <person name="Ohm R.A."/>
            <person name="Bhattacharya S.S."/>
            <person name="Shirouzu T."/>
            <person name="Yoshinaga Y."/>
            <person name="Martin F.M."/>
            <person name="Grigoriev I.V."/>
            <person name="Hibbett D.S."/>
        </authorList>
    </citation>
    <scope>NUCLEOTIDE SEQUENCE [LARGE SCALE GENOMIC DNA]</scope>
    <source>
        <strain evidence="1 2">L-15889</strain>
    </source>
</reference>
<proteinExistence type="predicted"/>
<dbReference type="AlphaFoldDB" id="A0A165KZY2"/>
<evidence type="ECO:0000313" key="2">
    <source>
        <dbReference type="Proteomes" id="UP000076727"/>
    </source>
</evidence>
<sequence>MWDVNLDHTYALEGLVYVKDAKPQTTDSPLKPIDSMTIDWCTVDSCGRAPRITDDTIYSTSFRGRASLLTRPQVVGHLDPANGIHTDISWTWIAPCYPGTGPGGGWALRFWVPIPMWIFNGRDVARSLVRASIVFHDGTDCMWTAYSNTANVTIEHLRRGRDMRVSGRR</sequence>
<gene>
    <name evidence="1" type="ORF">DAEQUDRAFT_733405</name>
</gene>
<organism evidence="1 2">
    <name type="scientific">Daedalea quercina L-15889</name>
    <dbReference type="NCBI Taxonomy" id="1314783"/>
    <lineage>
        <taxon>Eukaryota</taxon>
        <taxon>Fungi</taxon>
        <taxon>Dikarya</taxon>
        <taxon>Basidiomycota</taxon>
        <taxon>Agaricomycotina</taxon>
        <taxon>Agaricomycetes</taxon>
        <taxon>Polyporales</taxon>
        <taxon>Fomitopsis</taxon>
    </lineage>
</organism>
<keyword evidence="2" id="KW-1185">Reference proteome</keyword>
<dbReference type="EMBL" id="KV429155">
    <property type="protein sequence ID" value="KZT63815.1"/>
    <property type="molecule type" value="Genomic_DNA"/>
</dbReference>
<accession>A0A165KZY2</accession>
<name>A0A165KZY2_9APHY</name>
<protein>
    <submittedName>
        <fullName evidence="1">Uncharacterized protein</fullName>
    </submittedName>
</protein>
<dbReference type="Proteomes" id="UP000076727">
    <property type="component" value="Unassembled WGS sequence"/>
</dbReference>
<evidence type="ECO:0000313" key="1">
    <source>
        <dbReference type="EMBL" id="KZT63815.1"/>
    </source>
</evidence>
<dbReference type="OrthoDB" id="2803101at2759"/>